<dbReference type="Gene3D" id="2.60.120.10">
    <property type="entry name" value="Jelly Rolls"/>
    <property type="match status" value="1"/>
</dbReference>
<evidence type="ECO:0000313" key="7">
    <source>
        <dbReference type="Proteomes" id="UP000309952"/>
    </source>
</evidence>
<keyword evidence="3" id="KW-0804">Transcription</keyword>
<organism evidence="6 7">
    <name type="scientific">Brevundimonas vancanneytii</name>
    <dbReference type="NCBI Taxonomy" id="1325724"/>
    <lineage>
        <taxon>Bacteria</taxon>
        <taxon>Pseudomonadati</taxon>
        <taxon>Pseudomonadota</taxon>
        <taxon>Alphaproteobacteria</taxon>
        <taxon>Caulobacterales</taxon>
        <taxon>Caulobacteraceae</taxon>
        <taxon>Brevundimonas</taxon>
    </lineage>
</organism>
<dbReference type="InterPro" id="IPR012318">
    <property type="entry name" value="HTH_CRP"/>
</dbReference>
<reference evidence="6 7" key="1">
    <citation type="submission" date="2019-04" db="EMBL/GenBank/DDBJ databases">
        <authorList>
            <consortium name="Pathogen Informatics"/>
        </authorList>
    </citation>
    <scope>NUCLEOTIDE SEQUENCE [LARGE SCALE GENOMIC DNA]</scope>
    <source>
        <strain evidence="6 7">NCTC9239</strain>
    </source>
</reference>
<dbReference type="GO" id="GO:0003677">
    <property type="term" value="F:DNA binding"/>
    <property type="evidence" value="ECO:0007669"/>
    <property type="project" value="UniProtKB-KW"/>
</dbReference>
<dbReference type="EMBL" id="LR588407">
    <property type="protein sequence ID" value="VTO19256.1"/>
    <property type="molecule type" value="Genomic_DNA"/>
</dbReference>
<dbReference type="InterPro" id="IPR018490">
    <property type="entry name" value="cNMP-bd_dom_sf"/>
</dbReference>
<dbReference type="Pfam" id="PF13545">
    <property type="entry name" value="HTH_Crp_2"/>
    <property type="match status" value="1"/>
</dbReference>
<keyword evidence="7" id="KW-1185">Reference proteome</keyword>
<evidence type="ECO:0000256" key="2">
    <source>
        <dbReference type="ARBA" id="ARBA00023125"/>
    </source>
</evidence>
<dbReference type="GO" id="GO:0006355">
    <property type="term" value="P:regulation of DNA-templated transcription"/>
    <property type="evidence" value="ECO:0007669"/>
    <property type="project" value="InterPro"/>
</dbReference>
<dbReference type="InterPro" id="IPR014710">
    <property type="entry name" value="RmlC-like_jellyroll"/>
</dbReference>
<dbReference type="InterPro" id="IPR036390">
    <property type="entry name" value="WH_DNA-bd_sf"/>
</dbReference>
<proteinExistence type="predicted"/>
<dbReference type="Proteomes" id="UP000309952">
    <property type="component" value="Chromosome"/>
</dbReference>
<feature type="region of interest" description="Disordered" evidence="4">
    <location>
        <begin position="1"/>
        <end position="25"/>
    </location>
</feature>
<evidence type="ECO:0000259" key="5">
    <source>
        <dbReference type="Pfam" id="PF13545"/>
    </source>
</evidence>
<keyword evidence="1" id="KW-0805">Transcription regulation</keyword>
<evidence type="ECO:0000256" key="1">
    <source>
        <dbReference type="ARBA" id="ARBA00023015"/>
    </source>
</evidence>
<evidence type="ECO:0000256" key="4">
    <source>
        <dbReference type="SAM" id="MobiDB-lite"/>
    </source>
</evidence>
<dbReference type="AlphaFoldDB" id="A0A4P1KIK9"/>
<dbReference type="GeneID" id="56577755"/>
<sequence length="249" mass="26486">MPADSAAVLPSPARPTGRSRPNIHDHPVYRALPSDAQQRLIAEGVELDLSGDAQTPLDRDHLWFILSGVLGVFPAASDVCVAPIVSGSVYGWDHALGSSGSGADVRPLLDVRLFRVPAAAVREALGYDWLSRFIALQAVQRLTFLEQEAACNASHRVSERLAKWLLRLHHGGNGASLRLTQAQLAAMLGVQRTSINAAASNLQTMGAVRFSRGKASILDADSLSDFSCRCGAPPATDHIGEPKLRSGVA</sequence>
<keyword evidence="2" id="KW-0238">DNA-binding</keyword>
<feature type="domain" description="HTH crp-type" evidence="5">
    <location>
        <begin position="159"/>
        <end position="225"/>
    </location>
</feature>
<name>A0A4P1KIK9_9CAUL</name>
<accession>A0A4P1KIK9</accession>
<dbReference type="RefSeq" id="WP_003164257.1">
    <property type="nucleotide sequence ID" value="NZ_LR588407.1"/>
</dbReference>
<gene>
    <name evidence="6" type="ORF">NCTC9239_03050</name>
</gene>
<dbReference type="SUPFAM" id="SSF46785">
    <property type="entry name" value="Winged helix' DNA-binding domain"/>
    <property type="match status" value="1"/>
</dbReference>
<evidence type="ECO:0000313" key="6">
    <source>
        <dbReference type="EMBL" id="VTO19256.1"/>
    </source>
</evidence>
<evidence type="ECO:0000256" key="3">
    <source>
        <dbReference type="ARBA" id="ARBA00023163"/>
    </source>
</evidence>
<dbReference type="SUPFAM" id="SSF51206">
    <property type="entry name" value="cAMP-binding domain-like"/>
    <property type="match status" value="1"/>
</dbReference>
<dbReference type="KEGG" id="bvy:NCTC9239_03050"/>
<protein>
    <recommendedName>
        <fullName evidence="5">HTH crp-type domain-containing protein</fullName>
    </recommendedName>
</protein>